<feature type="region of interest" description="Disordered" evidence="8">
    <location>
        <begin position="1894"/>
        <end position="1938"/>
    </location>
</feature>
<dbReference type="Pfam" id="PF00610">
    <property type="entry name" value="DEP"/>
    <property type="match status" value="1"/>
</dbReference>
<feature type="compositionally biased region" description="Basic and acidic residues" evidence="8">
    <location>
        <begin position="1155"/>
        <end position="1166"/>
    </location>
</feature>
<dbReference type="GO" id="GO:0071949">
    <property type="term" value="F:FAD binding"/>
    <property type="evidence" value="ECO:0007669"/>
    <property type="project" value="InterPro"/>
</dbReference>
<dbReference type="Proteomes" id="UP000809789">
    <property type="component" value="Unassembled WGS sequence"/>
</dbReference>
<dbReference type="SMART" id="SM00049">
    <property type="entry name" value="DEP"/>
    <property type="match status" value="1"/>
</dbReference>
<feature type="compositionally biased region" description="Low complexity" evidence="8">
    <location>
        <begin position="563"/>
        <end position="588"/>
    </location>
</feature>
<dbReference type="GO" id="GO:1904262">
    <property type="term" value="P:negative regulation of TORC1 signaling"/>
    <property type="evidence" value="ECO:0007669"/>
    <property type="project" value="TreeGrafter"/>
</dbReference>
<name>A0A8K0L3S4_9PEZI</name>
<feature type="domain" description="DEP" evidence="9">
    <location>
        <begin position="1801"/>
        <end position="1876"/>
    </location>
</feature>
<feature type="compositionally biased region" description="Basic residues" evidence="8">
    <location>
        <begin position="591"/>
        <end position="601"/>
    </location>
</feature>
<dbReference type="PANTHER" id="PTHR13179:SF8">
    <property type="entry name" value="GATOR COMPLEX PROTEIN DEPDC5"/>
    <property type="match status" value="1"/>
</dbReference>
<evidence type="ECO:0000256" key="7">
    <source>
        <dbReference type="ARBA" id="ARBA00023002"/>
    </source>
</evidence>
<evidence type="ECO:0000256" key="3">
    <source>
        <dbReference type="ARBA" id="ARBA00018529"/>
    </source>
</evidence>
<dbReference type="GO" id="GO:0005096">
    <property type="term" value="F:GTPase activator activity"/>
    <property type="evidence" value="ECO:0007669"/>
    <property type="project" value="InterPro"/>
</dbReference>
<comment type="caution">
    <text evidence="10">The sequence shown here is derived from an EMBL/GenBank/DDBJ whole genome shotgun (WGS) entry which is preliminary data.</text>
</comment>
<comment type="subcellular location">
    <subcellularLocation>
        <location evidence="1">Vacuole membrane</location>
        <topology evidence="1">Peripheral membrane protein</topology>
    </subcellularLocation>
</comment>
<evidence type="ECO:0000256" key="2">
    <source>
        <dbReference type="ARBA" id="ARBA00005643"/>
    </source>
</evidence>
<keyword evidence="7" id="KW-0560">Oxidoreductase</keyword>
<evidence type="ECO:0000256" key="8">
    <source>
        <dbReference type="SAM" id="MobiDB-lite"/>
    </source>
</evidence>
<dbReference type="Pfam" id="PF01494">
    <property type="entry name" value="FAD_binding_3"/>
    <property type="match status" value="1"/>
</dbReference>
<evidence type="ECO:0000259" key="9">
    <source>
        <dbReference type="PROSITE" id="PS50186"/>
    </source>
</evidence>
<feature type="region of interest" description="Disordered" evidence="8">
    <location>
        <begin position="1300"/>
        <end position="1430"/>
    </location>
</feature>
<dbReference type="SUPFAM" id="SSF46785">
    <property type="entry name" value="Winged helix' DNA-binding domain"/>
    <property type="match status" value="1"/>
</dbReference>
<dbReference type="PROSITE" id="PS50186">
    <property type="entry name" value="DEP"/>
    <property type="match status" value="1"/>
</dbReference>
<feature type="compositionally biased region" description="Basic and acidic residues" evidence="8">
    <location>
        <begin position="2137"/>
        <end position="2153"/>
    </location>
</feature>
<feature type="region of interest" description="Disordered" evidence="8">
    <location>
        <begin position="2308"/>
        <end position="2374"/>
    </location>
</feature>
<dbReference type="Gene3D" id="3.50.50.60">
    <property type="entry name" value="FAD/NAD(P)-binding domain"/>
    <property type="match status" value="1"/>
</dbReference>
<feature type="compositionally biased region" description="Basic and acidic residues" evidence="8">
    <location>
        <begin position="1414"/>
        <end position="1430"/>
    </location>
</feature>
<dbReference type="Pfam" id="PF19418">
    <property type="entry name" value="DEPDC5_CTD"/>
    <property type="match status" value="1"/>
</dbReference>
<evidence type="ECO:0000313" key="11">
    <source>
        <dbReference type="Proteomes" id="UP000809789"/>
    </source>
</evidence>
<feature type="compositionally biased region" description="Polar residues" evidence="8">
    <location>
        <begin position="1306"/>
        <end position="1332"/>
    </location>
</feature>
<dbReference type="EMBL" id="JAESVG020000004">
    <property type="protein sequence ID" value="KAG8627939.1"/>
    <property type="molecule type" value="Genomic_DNA"/>
</dbReference>
<feature type="compositionally biased region" description="Basic and acidic residues" evidence="8">
    <location>
        <begin position="2327"/>
        <end position="2339"/>
    </location>
</feature>
<gene>
    <name evidence="10" type="ORF">KVT40_003812</name>
</gene>
<feature type="region of interest" description="Disordered" evidence="8">
    <location>
        <begin position="2133"/>
        <end position="2208"/>
    </location>
</feature>
<evidence type="ECO:0000256" key="4">
    <source>
        <dbReference type="ARBA" id="ARBA00021881"/>
    </source>
</evidence>
<dbReference type="GO" id="GO:0005774">
    <property type="term" value="C:vacuolar membrane"/>
    <property type="evidence" value="ECO:0007669"/>
    <property type="project" value="UniProtKB-SubCell"/>
</dbReference>
<keyword evidence="11" id="KW-1185">Reference proteome</keyword>
<dbReference type="Gene3D" id="1.10.10.10">
    <property type="entry name" value="Winged helix-like DNA-binding domain superfamily/Winged helix DNA-binding domain"/>
    <property type="match status" value="1"/>
</dbReference>
<dbReference type="PANTHER" id="PTHR13179">
    <property type="entry name" value="DEP DOMAIN CONTAINING PROTEIN 5"/>
    <property type="match status" value="1"/>
</dbReference>
<protein>
    <recommendedName>
        <fullName evidence="3">Vacuolar membrane-associated protein IML1</fullName>
    </recommendedName>
    <alternativeName>
        <fullName evidence="4">Vacuolar membrane-associated protein iml1</fullName>
    </alternativeName>
</protein>
<dbReference type="InterPro" id="IPR036388">
    <property type="entry name" value="WH-like_DNA-bd_sf"/>
</dbReference>
<accession>A0A8K0L3S4</accession>
<evidence type="ECO:0000313" key="10">
    <source>
        <dbReference type="EMBL" id="KAG8627939.1"/>
    </source>
</evidence>
<evidence type="ECO:0000256" key="6">
    <source>
        <dbReference type="ARBA" id="ARBA00022827"/>
    </source>
</evidence>
<evidence type="ECO:0000256" key="1">
    <source>
        <dbReference type="ARBA" id="ARBA00004148"/>
    </source>
</evidence>
<dbReference type="GO" id="GO:0010508">
    <property type="term" value="P:positive regulation of autophagy"/>
    <property type="evidence" value="ECO:0007669"/>
    <property type="project" value="TreeGrafter"/>
</dbReference>
<dbReference type="GO" id="GO:0016491">
    <property type="term" value="F:oxidoreductase activity"/>
    <property type="evidence" value="ECO:0007669"/>
    <property type="project" value="UniProtKB-KW"/>
</dbReference>
<sequence length="2374" mass="264025">MAIKEKNNFEVVIVGGGIAGLSTAITLRGPGRRITILEKSRMNKEVGALISFQPNAQKIVESWGIDEHFNKAQPLSDTAFQILDVNGDVRMRIPLSTEKYGADRMMYHRQDLHSALKAGATSTDLPGPPAVIKTASKVVSCDCDAGIVTLEDGTTIQGDVIIGADGIHSPIRASLLSSLGLKPVQPLATGLSAYRVLLETASMPELDVPSSTFTATAPITTMMMAHDRRVIMAPARGGDVFGLVCLVPDAKMNEDSHGNSWTTQSSVSEVLEQYKYFPIWLKDILECADDVAIWQLRDIDPLPTWTQGRTILIGDAAHAMLPTQGQGASQSIEDAEALQAFFRGVEGEIEKEDIEKRLKEVVDARIERASLIQAYSRQQAQHATAKGETEIKMNPAEFMDYNCGYAGALDWKGREELVAGLTRGKDSANTYQKPWIPRRRPFSRGFQVSSHHYQSQLYSGQPSTSGKTFPANNPDLVRRVNFNLPPTHENIKHGGQKGAKMSADLSPRAWFVSLEFHDDNFSRDSIIINTEQIAGCDLLLGSIARVAPFHASKLTRNGRNSSEHSSTVDDSSQYGDTTTSDGTDSQTSKRTASRGTKRTARSSRGVDGDVSGTVEHSKSLVFTVGQLTSEQRLKKPHMQISLHTSIKSVFNFTNRQRAVVYPDSKEKSQASFIELAFRDQYLARSDMWQLTVNELSNQSVYRGQQVIFMGSIKAKIKNIFVQEEKVNSALVTASTIPIFRSESARYVFFIQMSREMWEYDADGSGEIMFNKVINGFLPDLFKRWQKAAARHLVSIILFSRIEYERGILKHQSEPAYDKRSDPDDKDQKDYRDFYRVVTTDIASGEWIRILYGLKKEFKVFLRDILILPGEEAYVRLPDTLSDVKGAADVDCVIAGKATIAAKGNVLEAINLASSQFAQDYVDRDLVRTGISLVIITAGSGVFEVDYDMLKLTTDSLVGNGFGIDLVALSPMPLHSVPLFKYRTPQAAQEILAKSSYGSFGKGSATPRNISLRTKLSASPVKLDRLPNSKQFSGINESTNEGNDTEPAWSYALPHWIDVSFWTGDEDTSWEDTTASFKHRINRVSNHFIPSVRMYELQMMGLMDIEIADISLPLMNPTIRPATKASGDSKDSNHHSTDMSRLLNSSNAAAWTPKGSPEKQTPKPESDADLARKLLEQWMDDYDRQVFEDDPGAASMGLTFEKTQKDANTTRSHGRSDSISASVTELGTSPSGSVLSRSPLSHFQGLKKPRDRKESMASLVSIPDNASLNSASGQRPTTEGNADLAKRAKLNRQISLGFKGIGPGKATASTSISSGSVDMTPSTSDMRSTTGTTKPVGLLTHQLRMSLRRKPSEATLVEQSEAKDTKSQKQHQSTPISIVKDSSSDSSNDEETLADATVKPGQLLKPSEYGSTVRPENKFLKTAPGRKDSVAKTRDHELSSLNAMSPWLTLLNPSNPRKDNMSVATQFRRWQHVFPKALPTRAIKWKSLTSPAALPLTNEYFPTHEELKDQYEEKIHRVQVPEDEDNDLKATDVKSLMRRLISSRFSNGFQLVIGDDAKAHAEVLDLKLMECFAPQLAVDQDSVVLMSIGNDYHQLQCTQEDEVLVKRYIRKPAVLTVPIQDSKILYKPRVRTMLAETYTKRNFVLQNPRSTYDWASIDDHSAGVKPELSEEFRFWRARFVLIPVDIPKGARGSLAPVTEVTDEETRVEGIQKLTQMWQKNRYFPPSEKRYQASLPAQHKDTNPLAIDYQTRDPSAVVRAHALGPVESLLHGGDGFPLFAESNMYHSSDFDLQRVAQHLQSKPPKGIMMVDRRWHWKLYHRCFRGDELTSWILANFKDTQYREDAVKLGNELMKKGLFTHVQSKHHFRDGNYFYQVSSEYRTTSFQDSRGWFSRMTDRSIPSTPAVETNQNSPMSERPASRASKGSSETSSGERTPTKEKVLELSRMLQYDVDPKTKSWRPEIIHLHYDRIHNPDNCYHLRIEWMNVTSKLIEDVIVSWATTVDRYGLKLVEVPIAEACKIGDDHPFRTPYRVDLACPPPKSPPRHYFETVSLGGVHSPDDPLAYQKAVLRKWDFVLDIESAKSFESTVPVTYSWGKPSYQYTQFIHKSGGLLAQITDEGYFLLLANRLCSNRVAPSKDTSKVDHPDRAPLDRRTTRTAASPYASPLIRPADVPIPPSPHLSAITAQRPSVANSRIPTTTSKKDLPRPLSFSETRLNGKPLTAENLLNAFEKFCHNKPELDLFWEDALKPSASPSPRQHPADRASPRVTPTLRGVSAAFARQGRGPGPELGAVEEIPSLGLPERRMQFGAGRAASYAPSGGFGLGPGAAERERERERRESGGGEGRSGGLAAQLLGRPVSPRDTMLGEEGRKDAGR</sequence>
<keyword evidence="5" id="KW-0285">Flavoprotein</keyword>
<dbReference type="InterPro" id="IPR045838">
    <property type="entry name" value="DEPDC5_CTD"/>
</dbReference>
<dbReference type="PRINTS" id="PR00420">
    <property type="entry name" value="RNGMNOXGNASE"/>
</dbReference>
<feature type="region of interest" description="Disordered" evidence="8">
    <location>
        <begin position="2249"/>
        <end position="2268"/>
    </location>
</feature>
<dbReference type="InterPro" id="IPR000591">
    <property type="entry name" value="DEP_dom"/>
</dbReference>
<proteinExistence type="inferred from homology"/>
<comment type="similarity">
    <text evidence="2">Belongs to the IML1 family.</text>
</comment>
<dbReference type="SUPFAM" id="SSF54373">
    <property type="entry name" value="FAD-linked reductases, C-terminal domain"/>
    <property type="match status" value="1"/>
</dbReference>
<feature type="region of interest" description="Disordered" evidence="8">
    <location>
        <begin position="1186"/>
        <end position="1280"/>
    </location>
</feature>
<organism evidence="10 11">
    <name type="scientific">Elsinoe batatas</name>
    <dbReference type="NCBI Taxonomy" id="2601811"/>
    <lineage>
        <taxon>Eukaryota</taxon>
        <taxon>Fungi</taxon>
        <taxon>Dikarya</taxon>
        <taxon>Ascomycota</taxon>
        <taxon>Pezizomycotina</taxon>
        <taxon>Dothideomycetes</taxon>
        <taxon>Dothideomycetidae</taxon>
        <taxon>Myriangiales</taxon>
        <taxon>Elsinoaceae</taxon>
        <taxon>Elsinoe</taxon>
    </lineage>
</organism>
<feature type="compositionally biased region" description="Polar residues" evidence="8">
    <location>
        <begin position="1921"/>
        <end position="1932"/>
    </location>
</feature>
<dbReference type="InterPro" id="IPR002938">
    <property type="entry name" value="FAD-bd"/>
</dbReference>
<feature type="compositionally biased region" description="Polar residues" evidence="8">
    <location>
        <begin position="2182"/>
        <end position="2198"/>
    </location>
</feature>
<dbReference type="Pfam" id="PF12257">
    <property type="entry name" value="IML1"/>
    <property type="match status" value="1"/>
</dbReference>
<dbReference type="GO" id="GO:0035556">
    <property type="term" value="P:intracellular signal transduction"/>
    <property type="evidence" value="ECO:0007669"/>
    <property type="project" value="InterPro"/>
</dbReference>
<evidence type="ECO:0000256" key="5">
    <source>
        <dbReference type="ARBA" id="ARBA00022630"/>
    </source>
</evidence>
<dbReference type="CDD" id="cd04449">
    <property type="entry name" value="DEP_DEPDC5-like"/>
    <property type="match status" value="1"/>
</dbReference>
<feature type="compositionally biased region" description="Polar residues" evidence="8">
    <location>
        <begin position="1897"/>
        <end position="1912"/>
    </location>
</feature>
<reference evidence="10" key="1">
    <citation type="submission" date="2021-07" db="EMBL/GenBank/DDBJ databases">
        <title>Elsinoe batatas strain:CRI-CJ2 Genome sequencing and assembly.</title>
        <authorList>
            <person name="Huang L."/>
        </authorList>
    </citation>
    <scope>NUCLEOTIDE SEQUENCE</scope>
    <source>
        <strain evidence="10">CRI-CJ2</strain>
    </source>
</reference>
<keyword evidence="6" id="KW-0274">FAD</keyword>
<dbReference type="GO" id="GO:1990130">
    <property type="term" value="C:GATOR1 complex"/>
    <property type="evidence" value="ECO:0007669"/>
    <property type="project" value="TreeGrafter"/>
</dbReference>
<dbReference type="InterPro" id="IPR027244">
    <property type="entry name" value="IML1"/>
</dbReference>
<dbReference type="InterPro" id="IPR036390">
    <property type="entry name" value="WH_DNA-bd_sf"/>
</dbReference>
<feature type="region of interest" description="Disordered" evidence="8">
    <location>
        <begin position="554"/>
        <end position="612"/>
    </location>
</feature>
<dbReference type="InterPro" id="IPR036188">
    <property type="entry name" value="FAD/NAD-bd_sf"/>
</dbReference>
<feature type="compositionally biased region" description="Polar residues" evidence="8">
    <location>
        <begin position="1263"/>
        <end position="1279"/>
    </location>
</feature>
<dbReference type="OrthoDB" id="39497at2759"/>
<feature type="region of interest" description="Disordered" evidence="8">
    <location>
        <begin position="1120"/>
        <end position="1166"/>
    </location>
</feature>
<feature type="compositionally biased region" description="Basic and acidic residues" evidence="8">
    <location>
        <begin position="1126"/>
        <end position="1137"/>
    </location>
</feature>
<dbReference type="SUPFAM" id="SSF51905">
    <property type="entry name" value="FAD/NAD(P)-binding domain"/>
    <property type="match status" value="1"/>
</dbReference>
<feature type="compositionally biased region" description="Polar residues" evidence="8">
    <location>
        <begin position="1205"/>
        <end position="1240"/>
    </location>
</feature>
<dbReference type="InterPro" id="IPR048255">
    <property type="entry name" value="IML1_N"/>
</dbReference>